<comment type="caution">
    <text evidence="15">The sequence shown here is derived from an EMBL/GenBank/DDBJ whole genome shotgun (WGS) entry which is preliminary data.</text>
</comment>
<accession>A0A4S2H221</accession>
<dbReference type="InterPro" id="IPR000014">
    <property type="entry name" value="PAS"/>
</dbReference>
<dbReference type="GO" id="GO:0005524">
    <property type="term" value="F:ATP binding"/>
    <property type="evidence" value="ECO:0007669"/>
    <property type="project" value="UniProtKB-KW"/>
</dbReference>
<evidence type="ECO:0000313" key="16">
    <source>
        <dbReference type="Proteomes" id="UP000308054"/>
    </source>
</evidence>
<comment type="catalytic activity">
    <reaction evidence="1">
        <text>ATP + protein L-histidine = ADP + protein N-phospho-L-histidine.</text>
        <dbReference type="EC" id="2.7.13.3"/>
    </reaction>
</comment>
<dbReference type="InterPro" id="IPR036890">
    <property type="entry name" value="HATPase_C_sf"/>
</dbReference>
<evidence type="ECO:0000256" key="8">
    <source>
        <dbReference type="ARBA" id="ARBA00022741"/>
    </source>
</evidence>
<dbReference type="Pfam" id="PF07568">
    <property type="entry name" value="HisKA_2"/>
    <property type="match status" value="1"/>
</dbReference>
<gene>
    <name evidence="15" type="ORF">E5163_08830</name>
</gene>
<keyword evidence="9" id="KW-0418">Kinase</keyword>
<dbReference type="InterPro" id="IPR011495">
    <property type="entry name" value="Sig_transdc_His_kin_sub2_dim/P"/>
</dbReference>
<dbReference type="Gene3D" id="2.10.70.100">
    <property type="match status" value="1"/>
</dbReference>
<evidence type="ECO:0000256" key="3">
    <source>
        <dbReference type="ARBA" id="ARBA00022553"/>
    </source>
</evidence>
<dbReference type="InterPro" id="IPR011102">
    <property type="entry name" value="Sig_transdc_His_kinase_HWE"/>
</dbReference>
<dbReference type="SUPFAM" id="SSF55785">
    <property type="entry name" value="PYP-like sensor domain (PAS domain)"/>
    <property type="match status" value="2"/>
</dbReference>
<evidence type="ECO:0000256" key="4">
    <source>
        <dbReference type="ARBA" id="ARBA00022630"/>
    </source>
</evidence>
<keyword evidence="4" id="KW-0285">Flavoprotein</keyword>
<keyword evidence="10" id="KW-0067">ATP-binding</keyword>
<evidence type="ECO:0000313" key="15">
    <source>
        <dbReference type="EMBL" id="TGY89212.1"/>
    </source>
</evidence>
<dbReference type="Proteomes" id="UP000308054">
    <property type="component" value="Unassembled WGS sequence"/>
</dbReference>
<dbReference type="Gene3D" id="3.30.565.10">
    <property type="entry name" value="Histidine kinase-like ATPase, C-terminal domain"/>
    <property type="match status" value="1"/>
</dbReference>
<evidence type="ECO:0000256" key="1">
    <source>
        <dbReference type="ARBA" id="ARBA00000085"/>
    </source>
</evidence>
<dbReference type="RefSeq" id="WP_135995752.1">
    <property type="nucleotide sequence ID" value="NZ_SRXW01000002.1"/>
</dbReference>
<dbReference type="Pfam" id="PF08448">
    <property type="entry name" value="PAS_4"/>
    <property type="match status" value="1"/>
</dbReference>
<reference evidence="15 16" key="1">
    <citation type="journal article" date="2017" name="Int. J. Syst. Evol. Microbiol.">
        <title>Marinicauda algicola sp. nov., isolated from a marine red alga Rhodosorus marinus.</title>
        <authorList>
            <person name="Jeong S.E."/>
            <person name="Jeon S.H."/>
            <person name="Chun B.H."/>
            <person name="Kim D.W."/>
            <person name="Jeon C.O."/>
        </authorList>
    </citation>
    <scope>NUCLEOTIDE SEQUENCE [LARGE SCALE GENOMIC DNA]</scope>
    <source>
        <strain evidence="15 16">JCM 31718</strain>
    </source>
</reference>
<evidence type="ECO:0000256" key="9">
    <source>
        <dbReference type="ARBA" id="ARBA00022777"/>
    </source>
</evidence>
<dbReference type="EMBL" id="SRXW01000002">
    <property type="protein sequence ID" value="TGY89212.1"/>
    <property type="molecule type" value="Genomic_DNA"/>
</dbReference>
<proteinExistence type="predicted"/>
<dbReference type="PANTHER" id="PTHR41523:SF8">
    <property type="entry name" value="ETHYLENE RESPONSE SENSOR PROTEIN"/>
    <property type="match status" value="1"/>
</dbReference>
<feature type="region of interest" description="Disordered" evidence="13">
    <location>
        <begin position="1"/>
        <end position="20"/>
    </location>
</feature>
<dbReference type="Gene3D" id="3.30.450.20">
    <property type="entry name" value="PAS domain"/>
    <property type="match status" value="2"/>
</dbReference>
<dbReference type="InterPro" id="IPR013655">
    <property type="entry name" value="PAS_fold_3"/>
</dbReference>
<evidence type="ECO:0000256" key="2">
    <source>
        <dbReference type="ARBA" id="ARBA00012438"/>
    </source>
</evidence>
<dbReference type="GO" id="GO:0004673">
    <property type="term" value="F:protein histidine kinase activity"/>
    <property type="evidence" value="ECO:0007669"/>
    <property type="project" value="UniProtKB-EC"/>
</dbReference>
<feature type="coiled-coil region" evidence="12">
    <location>
        <begin position="337"/>
        <end position="364"/>
    </location>
</feature>
<name>A0A4S2H221_9PROT</name>
<keyword evidence="3" id="KW-0597">Phosphoprotein</keyword>
<dbReference type="Pfam" id="PF02518">
    <property type="entry name" value="HATPase_c"/>
    <property type="match status" value="1"/>
</dbReference>
<dbReference type="SMART" id="SM00911">
    <property type="entry name" value="HWE_HK"/>
    <property type="match status" value="1"/>
</dbReference>
<dbReference type="AlphaFoldDB" id="A0A4S2H221"/>
<keyword evidence="5" id="KW-0288">FMN</keyword>
<dbReference type="InterPro" id="IPR003594">
    <property type="entry name" value="HATPase_dom"/>
</dbReference>
<organism evidence="15 16">
    <name type="scientific">Marinicauda algicola</name>
    <dbReference type="NCBI Taxonomy" id="2029849"/>
    <lineage>
        <taxon>Bacteria</taxon>
        <taxon>Pseudomonadati</taxon>
        <taxon>Pseudomonadota</taxon>
        <taxon>Alphaproteobacteria</taxon>
        <taxon>Maricaulales</taxon>
        <taxon>Maricaulaceae</taxon>
        <taxon>Marinicauda</taxon>
    </lineage>
</organism>
<dbReference type="InterPro" id="IPR035965">
    <property type="entry name" value="PAS-like_dom_sf"/>
</dbReference>
<dbReference type="PANTHER" id="PTHR41523">
    <property type="entry name" value="TWO-COMPONENT SYSTEM SENSOR PROTEIN"/>
    <property type="match status" value="1"/>
</dbReference>
<dbReference type="SUPFAM" id="SSF55874">
    <property type="entry name" value="ATPase domain of HSP90 chaperone/DNA topoisomerase II/histidine kinase"/>
    <property type="match status" value="1"/>
</dbReference>
<keyword evidence="16" id="KW-1185">Reference proteome</keyword>
<dbReference type="InterPro" id="IPR000700">
    <property type="entry name" value="PAS-assoc_C"/>
</dbReference>
<dbReference type="OrthoDB" id="9816309at2"/>
<protein>
    <recommendedName>
        <fullName evidence="2">histidine kinase</fullName>
        <ecNumber evidence="2">2.7.13.3</ecNumber>
    </recommendedName>
</protein>
<dbReference type="CDD" id="cd00130">
    <property type="entry name" value="PAS"/>
    <property type="match status" value="2"/>
</dbReference>
<dbReference type="InterPro" id="IPR013656">
    <property type="entry name" value="PAS_4"/>
</dbReference>
<evidence type="ECO:0000259" key="14">
    <source>
        <dbReference type="PROSITE" id="PS50113"/>
    </source>
</evidence>
<keyword evidence="7" id="KW-0677">Repeat</keyword>
<evidence type="ECO:0000256" key="10">
    <source>
        <dbReference type="ARBA" id="ARBA00022840"/>
    </source>
</evidence>
<dbReference type="PROSITE" id="PS50113">
    <property type="entry name" value="PAC"/>
    <property type="match status" value="1"/>
</dbReference>
<evidence type="ECO:0000256" key="11">
    <source>
        <dbReference type="ARBA" id="ARBA00023026"/>
    </source>
</evidence>
<evidence type="ECO:0000256" key="6">
    <source>
        <dbReference type="ARBA" id="ARBA00022679"/>
    </source>
</evidence>
<feature type="region of interest" description="Disordered" evidence="13">
    <location>
        <begin position="28"/>
        <end position="49"/>
    </location>
</feature>
<dbReference type="Pfam" id="PF08447">
    <property type="entry name" value="PAS_3"/>
    <property type="match status" value="1"/>
</dbReference>
<dbReference type="SMART" id="SM00091">
    <property type="entry name" value="PAS"/>
    <property type="match status" value="2"/>
</dbReference>
<keyword evidence="11" id="KW-0843">Virulence</keyword>
<feature type="domain" description="PAC" evidence="14">
    <location>
        <begin position="294"/>
        <end position="346"/>
    </location>
</feature>
<keyword evidence="12" id="KW-0175">Coiled coil</keyword>
<evidence type="ECO:0000256" key="12">
    <source>
        <dbReference type="SAM" id="Coils"/>
    </source>
</evidence>
<evidence type="ECO:0000256" key="7">
    <source>
        <dbReference type="ARBA" id="ARBA00022737"/>
    </source>
</evidence>
<dbReference type="EC" id="2.7.13.3" evidence="2"/>
<keyword evidence="6" id="KW-0808">Transferase</keyword>
<evidence type="ECO:0000256" key="5">
    <source>
        <dbReference type="ARBA" id="ARBA00022643"/>
    </source>
</evidence>
<evidence type="ECO:0000256" key="13">
    <source>
        <dbReference type="SAM" id="MobiDB-lite"/>
    </source>
</evidence>
<sequence length="554" mass="60960">MGLPLFERARTGPGAVTAGPTLRCRSRRGRSSRRCDLQGSGHETGRSTEIAGPARSNVCFNGRACTGERSMPRPDLPNCGNGLRDAAFEAAPHGYLLLDLDFVIVDVNERYLELTRTSRDRIVGTGLFEAFPDNPNDSAADGVRNLRRSLEAVRKTGRPHAMAVQKYDIPVPGDDGEGFEERYWKPVNAPVIRDGKLVALLHHVEDVTSEVLQKRDQAIRLRSAQKLQGLAFWEYDPRTETAYVSRAFSVMQGLPEREGTLSADECFAPIPADDLKTLRTAFKAAEKKADHTPVSFTHRVVQQDGSVRWLSSQGELARDHRDALPRFLLVSMDITPTKRREEKLAQAVDERDRLLAEKEMLLAEVNHRIKNSLQLVSSILNIDARRAGDEAAREQLKRAAARVGAVTSVHEMLYRSNEVASVQFGSYLRELCEMLAAGDVAAARARILCDPAQVRLSADKAIPLALLTNELVSNSLKYGLSETGESLVEVRTFLDGDELLLEVADNGPGKAVDAPPGLGTRIIEGLVEQLGATMTTKDRGPGYSVIIRTPHEDE</sequence>
<keyword evidence="8" id="KW-0547">Nucleotide-binding</keyword>
<dbReference type="NCBIfam" id="TIGR00229">
    <property type="entry name" value="sensory_box"/>
    <property type="match status" value="1"/>
</dbReference>